<dbReference type="InterPro" id="IPR036249">
    <property type="entry name" value="Thioredoxin-like_sf"/>
</dbReference>
<evidence type="ECO:0000259" key="1">
    <source>
        <dbReference type="SMART" id="SM01248"/>
    </source>
</evidence>
<name>A0ABX2CSJ1_9CYAN</name>
<comment type="caution">
    <text evidence="2">The sequence shown here is derived from an EMBL/GenBank/DDBJ whole genome shotgun (WGS) entry which is preliminary data.</text>
</comment>
<dbReference type="CDD" id="cd02978">
    <property type="entry name" value="KaiB_like"/>
    <property type="match status" value="1"/>
</dbReference>
<dbReference type="RefSeq" id="WP_172185395.1">
    <property type="nucleotide sequence ID" value="NZ_CAWPPK010000285.1"/>
</dbReference>
<evidence type="ECO:0000313" key="3">
    <source>
        <dbReference type="Proteomes" id="UP000702425"/>
    </source>
</evidence>
<dbReference type="Proteomes" id="UP000702425">
    <property type="component" value="Unassembled WGS sequence"/>
</dbReference>
<dbReference type="SMART" id="SM01248">
    <property type="entry name" value="KaiB"/>
    <property type="match status" value="1"/>
</dbReference>
<sequence length="129" mass="14558">MIDSEDFNLKTTELFEQALSQSQEQYYILRLYIAGTTLQSVTALQNIKKICEQHLQGRYELEVIDIYQQTEAAVAENILAVPTLIKQLPTPLQKIIGNLSNTEKVLMGLNIVPKNIIEEESSEGLPSSY</sequence>
<dbReference type="SUPFAM" id="SSF52833">
    <property type="entry name" value="Thioredoxin-like"/>
    <property type="match status" value="1"/>
</dbReference>
<accession>A0ABX2CSJ1</accession>
<organism evidence="2 3">
    <name type="scientific">Microcoleus asticus IPMA8</name>
    <dbReference type="NCBI Taxonomy" id="2563858"/>
    <lineage>
        <taxon>Bacteria</taxon>
        <taxon>Bacillati</taxon>
        <taxon>Cyanobacteriota</taxon>
        <taxon>Cyanophyceae</taxon>
        <taxon>Oscillatoriophycideae</taxon>
        <taxon>Oscillatoriales</taxon>
        <taxon>Microcoleaceae</taxon>
        <taxon>Microcoleus</taxon>
        <taxon>Microcoleus asticus</taxon>
    </lineage>
</organism>
<evidence type="ECO:0000313" key="2">
    <source>
        <dbReference type="EMBL" id="NQE32898.1"/>
    </source>
</evidence>
<feature type="domain" description="KaiB" evidence="1">
    <location>
        <begin position="30"/>
        <end position="111"/>
    </location>
</feature>
<protein>
    <submittedName>
        <fullName evidence="2">Circadian clock protein KaiB</fullName>
    </submittedName>
</protein>
<dbReference type="InterPro" id="IPR039022">
    <property type="entry name" value="KaiB-like"/>
</dbReference>
<dbReference type="Gene3D" id="3.40.30.10">
    <property type="entry name" value="Glutaredoxin"/>
    <property type="match status" value="1"/>
</dbReference>
<dbReference type="Pfam" id="PF07689">
    <property type="entry name" value="KaiB"/>
    <property type="match status" value="1"/>
</dbReference>
<proteinExistence type="predicted"/>
<dbReference type="PANTHER" id="PTHR41709:SF2">
    <property type="entry name" value="CIRCADIAN CLOCK PROTEIN KAIB2"/>
    <property type="match status" value="1"/>
</dbReference>
<gene>
    <name evidence="2" type="primary">kaiB_1</name>
    <name evidence="2" type="ORF">E5S67_00615</name>
</gene>
<keyword evidence="3" id="KW-1185">Reference proteome</keyword>
<dbReference type="PANTHER" id="PTHR41709">
    <property type="entry name" value="KAIB-LIKE PROTEIN 1"/>
    <property type="match status" value="1"/>
</dbReference>
<dbReference type="InterPro" id="IPR011649">
    <property type="entry name" value="KaiB_domain"/>
</dbReference>
<dbReference type="EMBL" id="SRRZ01000007">
    <property type="protein sequence ID" value="NQE32898.1"/>
    <property type="molecule type" value="Genomic_DNA"/>
</dbReference>
<reference evidence="2 3" key="1">
    <citation type="journal article" date="2020" name="Sci. Rep.">
        <title>A novel cyanobacterial geosmin producer, revising GeoA distribution and dispersion patterns in Bacteria.</title>
        <authorList>
            <person name="Churro C."/>
            <person name="Semedo-Aguiar A.P."/>
            <person name="Silva A.D."/>
            <person name="Pereira-Leal J.B."/>
            <person name="Leite R.B."/>
        </authorList>
    </citation>
    <scope>NUCLEOTIDE SEQUENCE [LARGE SCALE GENOMIC DNA]</scope>
    <source>
        <strain evidence="2 3">IPMA8</strain>
    </source>
</reference>